<feature type="region of interest" description="Disordered" evidence="1">
    <location>
        <begin position="1"/>
        <end position="42"/>
    </location>
</feature>
<dbReference type="STRING" id="1314674.A0A0D7BES8"/>
<gene>
    <name evidence="2" type="ORF">CYLTODRAFT_395175</name>
</gene>
<reference evidence="2 3" key="1">
    <citation type="journal article" date="2015" name="Fungal Genet. Biol.">
        <title>Evolution of novel wood decay mechanisms in Agaricales revealed by the genome sequences of Fistulina hepatica and Cylindrobasidium torrendii.</title>
        <authorList>
            <person name="Floudas D."/>
            <person name="Held B.W."/>
            <person name="Riley R."/>
            <person name="Nagy L.G."/>
            <person name="Koehler G."/>
            <person name="Ransdell A.S."/>
            <person name="Younus H."/>
            <person name="Chow J."/>
            <person name="Chiniquy J."/>
            <person name="Lipzen A."/>
            <person name="Tritt A."/>
            <person name="Sun H."/>
            <person name="Haridas S."/>
            <person name="LaButti K."/>
            <person name="Ohm R.A."/>
            <person name="Kues U."/>
            <person name="Blanchette R.A."/>
            <person name="Grigoriev I.V."/>
            <person name="Minto R.E."/>
            <person name="Hibbett D.S."/>
        </authorList>
    </citation>
    <scope>NUCLEOTIDE SEQUENCE [LARGE SCALE GENOMIC DNA]</scope>
    <source>
        <strain evidence="2 3">FP15055 ss-10</strain>
    </source>
</reference>
<proteinExistence type="predicted"/>
<organism evidence="2 3">
    <name type="scientific">Cylindrobasidium torrendii FP15055 ss-10</name>
    <dbReference type="NCBI Taxonomy" id="1314674"/>
    <lineage>
        <taxon>Eukaryota</taxon>
        <taxon>Fungi</taxon>
        <taxon>Dikarya</taxon>
        <taxon>Basidiomycota</taxon>
        <taxon>Agaricomycotina</taxon>
        <taxon>Agaricomycetes</taxon>
        <taxon>Agaricomycetidae</taxon>
        <taxon>Agaricales</taxon>
        <taxon>Marasmiineae</taxon>
        <taxon>Physalacriaceae</taxon>
        <taxon>Cylindrobasidium</taxon>
    </lineage>
</organism>
<name>A0A0D7BES8_9AGAR</name>
<accession>A0A0D7BES8</accession>
<sequence length="188" mass="20775">MEIDMQPTSSIYQLTYTGVGQKRSRSLEEDEMPAVRPSKRANMALSNVNSHSFSEDWVCRTRGLSIHTPVASSSPTSSTEDVAMGEEPTGQPMPNLLFLGQQQVPQPAPMSMRNVPQQQQQPTSFPQTPQPPSIALQPATPTVNRIAHDFSMDQTPASPKKLSRFTMGPRIDCIKCRQGVKGHYSHID</sequence>
<keyword evidence="3" id="KW-1185">Reference proteome</keyword>
<dbReference type="Proteomes" id="UP000054007">
    <property type="component" value="Unassembled WGS sequence"/>
</dbReference>
<feature type="compositionally biased region" description="Low complexity" evidence="1">
    <location>
        <begin position="116"/>
        <end position="127"/>
    </location>
</feature>
<evidence type="ECO:0000313" key="2">
    <source>
        <dbReference type="EMBL" id="KIY68634.1"/>
    </source>
</evidence>
<dbReference type="EMBL" id="KN880499">
    <property type="protein sequence ID" value="KIY68634.1"/>
    <property type="molecule type" value="Genomic_DNA"/>
</dbReference>
<evidence type="ECO:0000313" key="3">
    <source>
        <dbReference type="Proteomes" id="UP000054007"/>
    </source>
</evidence>
<feature type="region of interest" description="Disordered" evidence="1">
    <location>
        <begin position="68"/>
        <end position="137"/>
    </location>
</feature>
<dbReference type="AlphaFoldDB" id="A0A0D7BES8"/>
<protein>
    <submittedName>
        <fullName evidence="2">Uncharacterized protein</fullName>
    </submittedName>
</protein>
<evidence type="ECO:0000256" key="1">
    <source>
        <dbReference type="SAM" id="MobiDB-lite"/>
    </source>
</evidence>
<dbReference type="OrthoDB" id="3019568at2759"/>
<feature type="compositionally biased region" description="Polar residues" evidence="1">
    <location>
        <begin position="1"/>
        <end position="18"/>
    </location>
</feature>